<sequence>MPQLIQRIDLHYRLHFESAFHFGTGMRSGLVHRTIARRNDGLPYVPGSTFKGLLRDHATQIARLLDLPARLPHADDEEDVGEFAPAGDVVAAIFGSRVRPGALSFDDATICADDEALLYVGSKARPRLILAPSSTRTRVGIARCLGTARRGQIFTSEYGLEALRFDGRIAGVLHGVPLLSDPTFSNELTLLLAALYSLERIGGNTSVGAGRVRCALLSLRLDGQSVPAATYHTLLDALVDLEVYEISREEAQGR</sequence>
<evidence type="ECO:0000256" key="1">
    <source>
        <dbReference type="ARBA" id="ARBA00023118"/>
    </source>
</evidence>
<organism evidence="3 4">
    <name type="scientific">Candidatus Viridilinea halotolerans</name>
    <dbReference type="NCBI Taxonomy" id="2491704"/>
    <lineage>
        <taxon>Bacteria</taxon>
        <taxon>Bacillati</taxon>
        <taxon>Chloroflexota</taxon>
        <taxon>Chloroflexia</taxon>
        <taxon>Chloroflexales</taxon>
        <taxon>Chloroflexineae</taxon>
        <taxon>Oscillochloridaceae</taxon>
        <taxon>Candidatus Viridilinea</taxon>
    </lineage>
</organism>
<evidence type="ECO:0000313" key="4">
    <source>
        <dbReference type="Proteomes" id="UP000280307"/>
    </source>
</evidence>
<accession>A0A426TU57</accession>
<dbReference type="AlphaFoldDB" id="A0A426TU57"/>
<proteinExistence type="predicted"/>
<dbReference type="Proteomes" id="UP000280307">
    <property type="component" value="Unassembled WGS sequence"/>
</dbReference>
<dbReference type="Pfam" id="PF03787">
    <property type="entry name" value="RAMPs"/>
    <property type="match status" value="1"/>
</dbReference>
<dbReference type="EMBL" id="RSAS01000703">
    <property type="protein sequence ID" value="RRR68657.1"/>
    <property type="molecule type" value="Genomic_DNA"/>
</dbReference>
<name>A0A426TU57_9CHLR</name>
<dbReference type="PANTHER" id="PTHR35579:SF3">
    <property type="entry name" value="CRISPR SYSTEM CMS ENDORIBONUCLEASE CSM3"/>
    <property type="match status" value="1"/>
</dbReference>
<dbReference type="InterPro" id="IPR052216">
    <property type="entry name" value="CRISPR_Csm3_endoribonuclease"/>
</dbReference>
<dbReference type="InterPro" id="IPR005537">
    <property type="entry name" value="RAMP_III_fam"/>
</dbReference>
<evidence type="ECO:0000313" key="3">
    <source>
        <dbReference type="EMBL" id="RRR68657.1"/>
    </source>
</evidence>
<evidence type="ECO:0000259" key="2">
    <source>
        <dbReference type="Pfam" id="PF03787"/>
    </source>
</evidence>
<dbReference type="PANTHER" id="PTHR35579">
    <property type="entry name" value="CRISPR SYSTEM CMS ENDORIBONUCLEASE CSM3"/>
    <property type="match status" value="1"/>
</dbReference>
<feature type="domain" description="CRISPR type III-associated protein" evidence="2">
    <location>
        <begin position="14"/>
        <end position="213"/>
    </location>
</feature>
<reference evidence="3 4" key="1">
    <citation type="submission" date="2018-12" db="EMBL/GenBank/DDBJ databases">
        <title>Genome Sequence of Candidatus Viridilinea halotolerans isolated from saline sulfide-rich spring.</title>
        <authorList>
            <person name="Grouzdev D.S."/>
            <person name="Burganskaya E.I."/>
            <person name="Krutkina M.S."/>
            <person name="Sukhacheva M.V."/>
            <person name="Gorlenko V.M."/>
        </authorList>
    </citation>
    <scope>NUCLEOTIDE SEQUENCE [LARGE SCALE GENOMIC DNA]</scope>
    <source>
        <strain evidence="3">Chok-6</strain>
    </source>
</reference>
<protein>
    <recommendedName>
        <fullName evidence="2">CRISPR type III-associated protein domain-containing protein</fullName>
    </recommendedName>
</protein>
<gene>
    <name evidence="3" type="ORF">EI684_17345</name>
</gene>
<dbReference type="CDD" id="cd09726">
    <property type="entry name" value="RAMP_I_III"/>
    <property type="match status" value="1"/>
</dbReference>
<comment type="caution">
    <text evidence="3">The sequence shown here is derived from an EMBL/GenBank/DDBJ whole genome shotgun (WGS) entry which is preliminary data.</text>
</comment>
<dbReference type="GO" id="GO:0051607">
    <property type="term" value="P:defense response to virus"/>
    <property type="evidence" value="ECO:0007669"/>
    <property type="project" value="UniProtKB-KW"/>
</dbReference>
<keyword evidence="1" id="KW-0051">Antiviral defense</keyword>